<feature type="domain" description="Lsr2 dimerization" evidence="3">
    <location>
        <begin position="1"/>
        <end position="58"/>
    </location>
</feature>
<dbReference type="OrthoDB" id="4113332at2"/>
<accession>A0A1H2T8F2</accession>
<protein>
    <submittedName>
        <fullName evidence="5">Lsr2 protein</fullName>
    </submittedName>
</protein>
<feature type="domain" description="Lsr2 DNA-binding" evidence="4">
    <location>
        <begin position="75"/>
        <end position="111"/>
    </location>
</feature>
<dbReference type="AlphaFoldDB" id="A0A1H2T8F2"/>
<evidence type="ECO:0000313" key="6">
    <source>
        <dbReference type="Proteomes" id="UP000199515"/>
    </source>
</evidence>
<name>A0A1H2T8F2_9PSEU</name>
<keyword evidence="6" id="KW-1185">Reference proteome</keyword>
<organism evidence="5 6">
    <name type="scientific">Amycolatopsis xylanica</name>
    <dbReference type="NCBI Taxonomy" id="589385"/>
    <lineage>
        <taxon>Bacteria</taxon>
        <taxon>Bacillati</taxon>
        <taxon>Actinomycetota</taxon>
        <taxon>Actinomycetes</taxon>
        <taxon>Pseudonocardiales</taxon>
        <taxon>Pseudonocardiaceae</taxon>
        <taxon>Amycolatopsis</taxon>
    </lineage>
</organism>
<feature type="region of interest" description="Disordered" evidence="2">
    <location>
        <begin position="113"/>
        <end position="136"/>
    </location>
</feature>
<gene>
    <name evidence="5" type="ORF">SAMN05421504_101490</name>
</gene>
<proteinExistence type="predicted"/>
<dbReference type="Gene3D" id="3.30.60.230">
    <property type="entry name" value="Lsr2, dimerization domain"/>
    <property type="match status" value="1"/>
</dbReference>
<dbReference type="InterPro" id="IPR042261">
    <property type="entry name" value="Lsr2-like_dimerization"/>
</dbReference>
<evidence type="ECO:0000259" key="3">
    <source>
        <dbReference type="Pfam" id="PF11774"/>
    </source>
</evidence>
<dbReference type="InterPro" id="IPR024412">
    <property type="entry name" value="Lsr2_dim_dom"/>
</dbReference>
<dbReference type="EMBL" id="FNON01000001">
    <property type="protein sequence ID" value="SDW40226.1"/>
    <property type="molecule type" value="Genomic_DNA"/>
</dbReference>
<dbReference type="InterPro" id="IPR055370">
    <property type="entry name" value="Lsr2_DNA-bd"/>
</dbReference>
<keyword evidence="1" id="KW-0238">DNA-binding</keyword>
<sequence>MAQKVVVEMVDDIDGEIATQTVPFSLDGVSYEIDLSDENASHLREELARFISAGTRTGGRKLRLATGQSAASGGTDRERSRQIREWAQSNGYEVSDRGRLAAEIVDAYEAAQAAVADAGDDKAPRKRATRKKASAK</sequence>
<dbReference type="Pfam" id="PF11774">
    <property type="entry name" value="Lsr2"/>
    <property type="match status" value="1"/>
</dbReference>
<evidence type="ECO:0000259" key="4">
    <source>
        <dbReference type="Pfam" id="PF23359"/>
    </source>
</evidence>
<dbReference type="Gene3D" id="4.10.320.10">
    <property type="entry name" value="E3-binding domain"/>
    <property type="match status" value="1"/>
</dbReference>
<dbReference type="GO" id="GO:0003677">
    <property type="term" value="F:DNA binding"/>
    <property type="evidence" value="ECO:0007669"/>
    <property type="project" value="UniProtKB-KW"/>
</dbReference>
<evidence type="ECO:0000256" key="2">
    <source>
        <dbReference type="SAM" id="MobiDB-lite"/>
    </source>
</evidence>
<dbReference type="GO" id="GO:0016746">
    <property type="term" value="F:acyltransferase activity"/>
    <property type="evidence" value="ECO:0007669"/>
    <property type="project" value="InterPro"/>
</dbReference>
<evidence type="ECO:0000256" key="1">
    <source>
        <dbReference type="ARBA" id="ARBA00023125"/>
    </source>
</evidence>
<dbReference type="Pfam" id="PF23359">
    <property type="entry name" value="Lsr2_DNA-bd"/>
    <property type="match status" value="1"/>
</dbReference>
<dbReference type="InterPro" id="IPR036625">
    <property type="entry name" value="E3-bd_dom_sf"/>
</dbReference>
<feature type="compositionally biased region" description="Basic residues" evidence="2">
    <location>
        <begin position="124"/>
        <end position="136"/>
    </location>
</feature>
<dbReference type="Proteomes" id="UP000199515">
    <property type="component" value="Unassembled WGS sequence"/>
</dbReference>
<dbReference type="STRING" id="589385.SAMN05421504_101490"/>
<evidence type="ECO:0000313" key="5">
    <source>
        <dbReference type="EMBL" id="SDW40226.1"/>
    </source>
</evidence>
<dbReference type="RefSeq" id="WP_091285997.1">
    <property type="nucleotide sequence ID" value="NZ_FNON01000001.1"/>
</dbReference>
<reference evidence="5 6" key="1">
    <citation type="submission" date="2016-10" db="EMBL/GenBank/DDBJ databases">
        <authorList>
            <person name="de Groot N.N."/>
        </authorList>
    </citation>
    <scope>NUCLEOTIDE SEQUENCE [LARGE SCALE GENOMIC DNA]</scope>
    <source>
        <strain evidence="5 6">CPCC 202699</strain>
    </source>
</reference>